<evidence type="ECO:0000313" key="2">
    <source>
        <dbReference type="Proteomes" id="UP000595140"/>
    </source>
</evidence>
<name>A0A484MM33_9ASTE</name>
<evidence type="ECO:0000313" key="1">
    <source>
        <dbReference type="EMBL" id="VFQ89108.1"/>
    </source>
</evidence>
<sequence length="86" mass="9881">MFFPDEGQTLVLGAPPQEEDRAQTITGCSSRTKVKHSFSALLLRMKVERRPYPDVLPGWRSNTRAWRSSLGREVKRRPYPDVLPGR</sequence>
<feature type="non-terminal residue" evidence="1">
    <location>
        <position position="86"/>
    </location>
</feature>
<proteinExistence type="predicted"/>
<dbReference type="Proteomes" id="UP000595140">
    <property type="component" value="Unassembled WGS sequence"/>
</dbReference>
<organism evidence="1 2">
    <name type="scientific">Cuscuta campestris</name>
    <dbReference type="NCBI Taxonomy" id="132261"/>
    <lineage>
        <taxon>Eukaryota</taxon>
        <taxon>Viridiplantae</taxon>
        <taxon>Streptophyta</taxon>
        <taxon>Embryophyta</taxon>
        <taxon>Tracheophyta</taxon>
        <taxon>Spermatophyta</taxon>
        <taxon>Magnoliopsida</taxon>
        <taxon>eudicotyledons</taxon>
        <taxon>Gunneridae</taxon>
        <taxon>Pentapetalae</taxon>
        <taxon>asterids</taxon>
        <taxon>lamiids</taxon>
        <taxon>Solanales</taxon>
        <taxon>Convolvulaceae</taxon>
        <taxon>Cuscuteae</taxon>
        <taxon>Cuscuta</taxon>
        <taxon>Cuscuta subgen. Grammica</taxon>
        <taxon>Cuscuta sect. Cleistogrammica</taxon>
    </lineage>
</organism>
<dbReference type="AlphaFoldDB" id="A0A484MM33"/>
<accession>A0A484MM33</accession>
<keyword evidence="2" id="KW-1185">Reference proteome</keyword>
<reference evidence="1 2" key="1">
    <citation type="submission" date="2018-04" db="EMBL/GenBank/DDBJ databases">
        <authorList>
            <person name="Vogel A."/>
        </authorList>
    </citation>
    <scope>NUCLEOTIDE SEQUENCE [LARGE SCALE GENOMIC DNA]</scope>
</reference>
<gene>
    <name evidence="1" type="ORF">CCAM_LOCUS30884</name>
</gene>
<protein>
    <submittedName>
        <fullName evidence="1">Uncharacterized protein</fullName>
    </submittedName>
</protein>
<dbReference type="EMBL" id="OOIL02003714">
    <property type="protein sequence ID" value="VFQ89108.1"/>
    <property type="molecule type" value="Genomic_DNA"/>
</dbReference>